<comment type="caution">
    <text evidence="1">The sequence shown here is derived from an EMBL/GenBank/DDBJ whole genome shotgun (WGS) entry which is preliminary data.</text>
</comment>
<reference evidence="1 2" key="1">
    <citation type="submission" date="2017-07" db="EMBL/GenBank/DDBJ databases">
        <title>Tetzosporium hominis gen.nov. sp.nov.</title>
        <authorList>
            <person name="Tetz G."/>
            <person name="Tetz V."/>
        </authorList>
    </citation>
    <scope>NUCLEOTIDE SEQUENCE [LARGE SCALE GENOMIC DNA]</scope>
    <source>
        <strain evidence="1 2">VT-49</strain>
    </source>
</reference>
<protein>
    <submittedName>
        <fullName evidence="1">Uncharacterized protein</fullName>
    </submittedName>
</protein>
<dbReference type="Proteomes" id="UP000217065">
    <property type="component" value="Unassembled WGS sequence"/>
</dbReference>
<proteinExistence type="predicted"/>
<evidence type="ECO:0000313" key="2">
    <source>
        <dbReference type="Proteomes" id="UP000217065"/>
    </source>
</evidence>
<name>A0A264W793_9BACL</name>
<organism evidence="1 2">
    <name type="scientific">Tetzosporium hominis</name>
    <dbReference type="NCBI Taxonomy" id="2020506"/>
    <lineage>
        <taxon>Bacteria</taxon>
        <taxon>Bacillati</taxon>
        <taxon>Bacillota</taxon>
        <taxon>Bacilli</taxon>
        <taxon>Bacillales</taxon>
        <taxon>Caryophanaceae</taxon>
        <taxon>Tetzosporium</taxon>
    </lineage>
</organism>
<evidence type="ECO:0000313" key="1">
    <source>
        <dbReference type="EMBL" id="OZS79468.1"/>
    </source>
</evidence>
<accession>A0A264W793</accession>
<keyword evidence="2" id="KW-1185">Reference proteome</keyword>
<gene>
    <name evidence="1" type="ORF">CF394_00760</name>
</gene>
<dbReference type="EMBL" id="NOKQ01000128">
    <property type="protein sequence ID" value="OZS79468.1"/>
    <property type="molecule type" value="Genomic_DNA"/>
</dbReference>
<dbReference type="RefSeq" id="WP_079345437.1">
    <property type="nucleotide sequence ID" value="NZ_NOKQ01000128.1"/>
</dbReference>
<dbReference type="AlphaFoldDB" id="A0A264W793"/>
<sequence>MRNYRKDLGNLALLCGNLECQKLIIIHKDAEVGIKAGRLITCHECRCIAVITQELEDYVKQTRCYT</sequence>